<feature type="domain" description="Helicase ATP-binding" evidence="5">
    <location>
        <begin position="127"/>
        <end position="384"/>
    </location>
</feature>
<evidence type="ECO:0000256" key="4">
    <source>
        <dbReference type="ARBA" id="ARBA00022840"/>
    </source>
</evidence>
<proteinExistence type="predicted"/>
<dbReference type="GO" id="GO:0004386">
    <property type="term" value="F:helicase activity"/>
    <property type="evidence" value="ECO:0007669"/>
    <property type="project" value="UniProtKB-KW"/>
</dbReference>
<dbReference type="FunFam" id="3.40.50.300:FF:002807">
    <property type="entry name" value="DNA helicase 2"/>
    <property type="match status" value="1"/>
</dbReference>
<dbReference type="InterPro" id="IPR001650">
    <property type="entry name" value="Helicase_C-like"/>
</dbReference>
<dbReference type="Gene3D" id="3.40.50.300">
    <property type="entry name" value="P-loop containing nucleotide triphosphate hydrolases"/>
    <property type="match status" value="3"/>
</dbReference>
<evidence type="ECO:0000259" key="6">
    <source>
        <dbReference type="PROSITE" id="PS51194"/>
    </source>
</evidence>
<dbReference type="InterPro" id="IPR049430">
    <property type="entry name" value="UvsW_N_sf"/>
</dbReference>
<dbReference type="InterPro" id="IPR006935">
    <property type="entry name" value="Helicase/UvrB_N"/>
</dbReference>
<dbReference type="PANTHER" id="PTHR11274">
    <property type="entry name" value="RAD25/XP-B DNA REPAIR HELICASE"/>
    <property type="match status" value="1"/>
</dbReference>
<dbReference type="GO" id="GO:0016787">
    <property type="term" value="F:hydrolase activity"/>
    <property type="evidence" value="ECO:0007669"/>
    <property type="project" value="UniProtKB-KW"/>
</dbReference>
<dbReference type="GO" id="GO:0003677">
    <property type="term" value="F:DNA binding"/>
    <property type="evidence" value="ECO:0007669"/>
    <property type="project" value="InterPro"/>
</dbReference>
<dbReference type="PANTHER" id="PTHR11274:SF0">
    <property type="entry name" value="GENERAL TRANSCRIPTION AND DNA REPAIR FACTOR IIH HELICASE SUBUNIT XPB"/>
    <property type="match status" value="1"/>
</dbReference>
<gene>
    <name evidence="7" type="ORF">FLAPJACK_104</name>
</gene>
<evidence type="ECO:0000256" key="3">
    <source>
        <dbReference type="ARBA" id="ARBA00022806"/>
    </source>
</evidence>
<evidence type="ECO:0000313" key="7">
    <source>
        <dbReference type="EMBL" id="ARQ95017.1"/>
    </source>
</evidence>
<accession>A0A1X9SG89</accession>
<dbReference type="EMBL" id="KY888882">
    <property type="protein sequence ID" value="ARQ95017.1"/>
    <property type="molecule type" value="Genomic_DNA"/>
</dbReference>
<dbReference type="Proteomes" id="UP000222741">
    <property type="component" value="Segment"/>
</dbReference>
<dbReference type="InterPro" id="IPR050615">
    <property type="entry name" value="ATP-dep_DNA_Helicase"/>
</dbReference>
<keyword evidence="4" id="KW-0067">ATP-binding</keyword>
<evidence type="ECO:0000256" key="2">
    <source>
        <dbReference type="ARBA" id="ARBA00022801"/>
    </source>
</evidence>
<organism evidence="7 8">
    <name type="scientific">Bacillus phage Flapjack</name>
    <dbReference type="NCBI Taxonomy" id="1983465"/>
    <lineage>
        <taxon>Viruses</taxon>
        <taxon>Duplodnaviria</taxon>
        <taxon>Heunggongvirae</taxon>
        <taxon>Uroviricota</taxon>
        <taxon>Caudoviricetes</taxon>
        <taxon>Herelleviridae</taxon>
        <taxon>Bastillevirinae</taxon>
        <taxon>Bequatrovirus</taxon>
        <taxon>Bequatrovirus spock</taxon>
    </lineage>
</organism>
<protein>
    <submittedName>
        <fullName evidence="7">DNA helicase 2</fullName>
    </submittedName>
</protein>
<evidence type="ECO:0000313" key="8">
    <source>
        <dbReference type="Proteomes" id="UP000222741"/>
    </source>
</evidence>
<name>A0A1X9SG89_9CAUD</name>
<dbReference type="SMART" id="SM00490">
    <property type="entry name" value="HELICc"/>
    <property type="match status" value="1"/>
</dbReference>
<dbReference type="GO" id="GO:0005524">
    <property type="term" value="F:ATP binding"/>
    <property type="evidence" value="ECO:0007669"/>
    <property type="project" value="UniProtKB-KW"/>
</dbReference>
<keyword evidence="3 7" id="KW-0347">Helicase</keyword>
<dbReference type="Pfam" id="PF00271">
    <property type="entry name" value="Helicase_C"/>
    <property type="match status" value="1"/>
</dbReference>
<dbReference type="SUPFAM" id="SSF52540">
    <property type="entry name" value="P-loop containing nucleoside triphosphate hydrolases"/>
    <property type="match status" value="2"/>
</dbReference>
<dbReference type="SMART" id="SM00487">
    <property type="entry name" value="DEXDc"/>
    <property type="match status" value="1"/>
</dbReference>
<dbReference type="Gene3D" id="3.30.780.20">
    <property type="match status" value="1"/>
</dbReference>
<evidence type="ECO:0000256" key="1">
    <source>
        <dbReference type="ARBA" id="ARBA00022741"/>
    </source>
</evidence>
<sequence>MKITVGIMYTHIDFQGDTLKAEKVRGHMHHKLGVKEDGVFHSRAYKAGVWDGITDFYDMKEDKFPTGLLQLFLEGVREMQEKYAGLTYELDDTRPGALIHHDSMDKEIQLVKNGETITLRDYQYDSVKQILKEQVGIVNLATNAGKTMTAAGIIKQLYPLVKRGERIAFMVHSKEILRQAKESITEALQLKPREIGMVGDGKFDIKNKKLVFVMVPTLHSALKDPTKGVTYTQKDRLVKQMAEDIAPKFLDTVNTRTLIKNYLKNWTPKTKNDLEIENILTTLAYDNAYTDKKVQMVLRSYKGEFEKILLKKNKKNFEKWQTAHDFVESIRVFIGDEAHRSKGESWYSTALQCSNAQYRIALTGTVNHKDVILYQRIRALFSGVVSKVSNDDMVKRGVSSKPVIRMIEIKEPRGIELADNYLEAYKMGIVNNEYRNRFAVKVGASFYKQKKAGVLISVNHIDHGEQLKEMIEAEGHECVFLKGELTSEERQEVLRRFGSGEVPFMIGTTLIDEGLDLNSIGCLILAGAGKSLRQVLQRIGRGLRLNGIDGNQTLVLDFLDFTHQILKNHSKERLKIYKEEKFDVKMLGENNGSFKNNYRIS</sequence>
<dbReference type="InterPro" id="IPR014001">
    <property type="entry name" value="Helicase_ATP-bd"/>
</dbReference>
<keyword evidence="2" id="KW-0378">Hydrolase</keyword>
<evidence type="ECO:0000259" key="5">
    <source>
        <dbReference type="PROSITE" id="PS51192"/>
    </source>
</evidence>
<dbReference type="Pfam" id="PF04851">
    <property type="entry name" value="ResIII"/>
    <property type="match status" value="2"/>
</dbReference>
<dbReference type="PROSITE" id="PS51192">
    <property type="entry name" value="HELICASE_ATP_BIND_1"/>
    <property type="match status" value="1"/>
</dbReference>
<dbReference type="InterPro" id="IPR027417">
    <property type="entry name" value="P-loop_NTPase"/>
</dbReference>
<reference evidence="8" key="1">
    <citation type="submission" date="2017-04" db="EMBL/GenBank/DDBJ databases">
        <authorList>
            <person name="Abille Z."/>
            <person name="Afsharjavan R."/>
            <person name="Alms C.E."/>
            <person name="Anil A."/>
            <person name="Azuma E.A."/>
            <person name="Boateng D."/>
            <person name="Bowden K.V."/>
            <person name="Bui Q."/>
            <person name="Callaghan K.D."/>
            <person name="Canova P.N."/>
            <person name="Carter A.-G.V."/>
            <person name="Carty B."/>
            <person name="Choudhary A."/>
            <person name="Chugh K."/>
            <person name="Clark C.B."/>
            <person name="Clark J."/>
            <person name="Cortez R."/>
            <person name="Dalwadi R.M."/>
            <person name="Daou G."/>
            <person name="Das M."/>
            <person name="Dasari S."/>
            <person name="Davis E.H."/>
            <person name="Defreitas N."/>
            <person name="Demirji J."/>
            <person name="Endres C."/>
            <person name="Fakhar S."/>
            <person name="Feeley N."/>
            <person name="Flores D.C."/>
            <person name="Fowler A.R."/>
            <person name="George T."/>
            <person name="Greis H.L."/>
            <person name="Groleau D.L."/>
            <person name="Gulati J.K."/>
            <person name="Guzman W."/>
            <person name="Hallworth A.N."/>
            <person name="Hariri A."/>
            <person name="Haya V.N."/>
            <person name="Hoffman A.K."/>
            <person name="Horne B."/>
            <person name="Howard T."/>
            <person name="Iglesia A.J."/>
            <person name="Ijezie O.D."/>
            <person name="Incognito N.A."/>
            <person name="Inen J.A."/>
            <person name="Jaiswal A."/>
            <person name="Jezek R.A."/>
            <person name="Kawa A.C."/>
            <person name="Khan F."/>
            <person name="Khin A.C."/>
            <person name="Knapo J."/>
            <person name="Kong A.S."/>
            <person name="Le B.Q."/>
            <person name="Le Q.M."/>
            <person name="Le T.-H.M."/>
            <person name="Lee M."/>
            <person name="Lockwood J.L."/>
            <person name="Loto-Rojas G.S."/>
            <person name="Mantzavinos A."/>
            <person name="Martinez D.R."/>
            <person name="Meadows A.R."/>
            <person name="Mehr S."/>
            <person name="Mellon M.N."/>
            <person name="Memon S."/>
            <person name="Miller B."/>
            <person name="Min S."/>
            <person name="Mitchell L.M."/>
            <person name="Mohamed I.R."/>
            <person name="Mohammed F.O."/>
            <person name="More S."/>
            <person name="Muntaha S."/>
            <person name="Nadeem I."/>
            <person name="Ndjeumen-Njinguet A.S."/>
            <person name="Ng P."/>
            <person name="Ngu V.E."/>
            <person name="Nguyen B.N."/>
            <person name="OHern C.T."/>
            <person name="Oboh U.S."/>
            <person name="Pagano C.W."/>
            <person name="Panakal P.R."/>
            <person name="Park D.A."/>
            <person name="Parsana D."/>
            <person name="Patel P."/>
            <person name="Patel V.S."/>
            <person name="Patwardhan V.M."/>
            <person name="Pawar S.D."/>
            <person name="Payne V.R."/>
            <person name="Petricel I.M."/>
            <person name="Phillips C."/>
            <person name="Puglisi K.M."/>
            <person name="Ramaprasad G."/>
            <person name="Raza A.S."/>
            <person name="Rivera-Oven A.G."/>
            <person name="Robins E."/>
            <person name="Roeun D.C."/>
            <person name="Rostovtseva N."/>
            <person name="Sadat M."/>
            <person name="Seas A."/>
            <person name="So E.J."/>
            <person name="Sogbesan C."/>
            <person name="Strumsky L.A."/>
            <person name="Sun J.L."/>
            <person name="Sutherland H.J."/>
            <person name="Tchakounte I."/>
            <person name="Tewell J.R."/>
            <person name="Thapa D.J."/>
            <person name="Tkach Y."/>
            <person name="Tran C.D."/>
            <person name="Tran V."/>
            <person name="Vithayathil T."/>
            <person name="Vivekanandan A."/>
            <person name="Wang S.R."/>
            <person name="White E."/>
            <person name="Yang A.L."/>
            <person name="Ye D.T."/>
            <person name="Yirenkyi M."/>
            <person name="Zarb J.S."/>
            <person name="Zhang S."/>
            <person name="Zhou M.T."/>
            <person name="Cao A."/>
            <person name="Nguyen K.M."/>
            <person name="Patel K."/>
            <person name="Patel P."/>
            <person name="Pennington E."/>
            <person name="Sendze O."/>
            <person name="Zahangir S."/>
            <person name="Correa-Mendez M."/>
            <person name="Fabian M.F."/>
            <person name="Liu S."/>
            <person name="Jethmalani Y."/>
            <person name="Nunn R."/>
            <person name="Prakash A."/>
            <person name="Louise T."/>
            <person name="Russell D.A."/>
            <person name="Hatfull G.F."/>
            <person name="Erill I."/>
            <person name="Caruso S.M."/>
        </authorList>
    </citation>
    <scope>NUCLEOTIDE SEQUENCE [LARGE SCALE GENOMIC DNA]</scope>
</reference>
<feature type="domain" description="Helicase C-terminal" evidence="6">
    <location>
        <begin position="441"/>
        <end position="585"/>
    </location>
</feature>
<keyword evidence="1" id="KW-0547">Nucleotide-binding</keyword>
<dbReference type="PROSITE" id="PS51194">
    <property type="entry name" value="HELICASE_CTER"/>
    <property type="match status" value="1"/>
</dbReference>